<gene>
    <name evidence="2" type="ORF">NCTC13150_00565</name>
</gene>
<name>A0A8H2M846_9FIRM</name>
<dbReference type="RefSeq" id="WP_131748523.1">
    <property type="nucleotide sequence ID" value="NZ_CAACYI010000001.1"/>
</dbReference>
<accession>A0A8H2M846</accession>
<organism evidence="2 3">
    <name type="scientific">Urinicoccus massiliensis</name>
    <dbReference type="NCBI Taxonomy" id="1723382"/>
    <lineage>
        <taxon>Bacteria</taxon>
        <taxon>Bacillati</taxon>
        <taxon>Bacillota</taxon>
        <taxon>Tissierellia</taxon>
        <taxon>Tissierellales</taxon>
        <taxon>Peptoniphilaceae</taxon>
        <taxon>Urinicoccus</taxon>
    </lineage>
</organism>
<protein>
    <recommendedName>
        <fullName evidence="4">Lipoprotein</fullName>
    </recommendedName>
</protein>
<evidence type="ECO:0000313" key="3">
    <source>
        <dbReference type="Proteomes" id="UP000377798"/>
    </source>
</evidence>
<feature type="chain" id="PRO_5038875731" description="Lipoprotein" evidence="1">
    <location>
        <begin position="25"/>
        <end position="161"/>
    </location>
</feature>
<reference evidence="2 3" key="1">
    <citation type="submission" date="2019-02" db="EMBL/GenBank/DDBJ databases">
        <authorList>
            <consortium name="Pathogen Informatics"/>
        </authorList>
    </citation>
    <scope>NUCLEOTIDE SEQUENCE [LARGE SCALE GENOMIC DNA]</scope>
    <source>
        <strain evidence="2 3">3012STDY7089603</strain>
    </source>
</reference>
<dbReference type="AlphaFoldDB" id="A0A8H2M846"/>
<keyword evidence="3" id="KW-1185">Reference proteome</keyword>
<dbReference type="EMBL" id="CAACYI010000001">
    <property type="protein sequence ID" value="VFB16050.1"/>
    <property type="molecule type" value="Genomic_DNA"/>
</dbReference>
<sequence length="161" mass="18044">MKKTIKRKLGTILLVGCLALGAAACDKASAAGYSNSLVSHEEIQDEFVKTCKSLNWPEGYEVPKEIDYKKDGSSYEKGFGTTRASLYWEAAWEREWLNSYKTDPERAEKALAELEKATKMTYMSPAKCDDATREAFAKYLDQARHGDPSGFEENIKLNAPE</sequence>
<evidence type="ECO:0008006" key="4">
    <source>
        <dbReference type="Google" id="ProtNLM"/>
    </source>
</evidence>
<proteinExistence type="predicted"/>
<comment type="caution">
    <text evidence="2">The sequence shown here is derived from an EMBL/GenBank/DDBJ whole genome shotgun (WGS) entry which is preliminary data.</text>
</comment>
<dbReference type="PROSITE" id="PS51257">
    <property type="entry name" value="PROKAR_LIPOPROTEIN"/>
    <property type="match status" value="1"/>
</dbReference>
<evidence type="ECO:0000256" key="1">
    <source>
        <dbReference type="SAM" id="SignalP"/>
    </source>
</evidence>
<keyword evidence="1" id="KW-0732">Signal</keyword>
<dbReference type="Proteomes" id="UP000377798">
    <property type="component" value="Unassembled WGS sequence"/>
</dbReference>
<feature type="signal peptide" evidence="1">
    <location>
        <begin position="1"/>
        <end position="24"/>
    </location>
</feature>
<evidence type="ECO:0000313" key="2">
    <source>
        <dbReference type="EMBL" id="VFB16050.1"/>
    </source>
</evidence>